<dbReference type="PANTHER" id="PTHR24346:SF72">
    <property type="entry name" value="CAMK PROTEIN KINASE"/>
    <property type="match status" value="1"/>
</dbReference>
<dbReference type="Pfam" id="PF00069">
    <property type="entry name" value="Pkinase"/>
    <property type="match status" value="2"/>
</dbReference>
<evidence type="ECO:0000256" key="1">
    <source>
        <dbReference type="ARBA" id="ARBA00022741"/>
    </source>
</evidence>
<evidence type="ECO:0000256" key="6">
    <source>
        <dbReference type="RuleBase" id="RU000304"/>
    </source>
</evidence>
<evidence type="ECO:0000256" key="4">
    <source>
        <dbReference type="PIRSR" id="PIRSR037993-2"/>
    </source>
</evidence>
<feature type="domain" description="Protein kinase" evidence="7">
    <location>
        <begin position="16"/>
        <end position="329"/>
    </location>
</feature>
<dbReference type="InterPro" id="IPR017348">
    <property type="entry name" value="PIM1/2/3"/>
</dbReference>
<dbReference type="GO" id="GO:0005524">
    <property type="term" value="F:ATP binding"/>
    <property type="evidence" value="ECO:0007669"/>
    <property type="project" value="UniProtKB-UniRule"/>
</dbReference>
<organism evidence="8 9">
    <name type="scientific">Hesseltinella vesiculosa</name>
    <dbReference type="NCBI Taxonomy" id="101127"/>
    <lineage>
        <taxon>Eukaryota</taxon>
        <taxon>Fungi</taxon>
        <taxon>Fungi incertae sedis</taxon>
        <taxon>Mucoromycota</taxon>
        <taxon>Mucoromycotina</taxon>
        <taxon>Mucoromycetes</taxon>
        <taxon>Mucorales</taxon>
        <taxon>Cunninghamellaceae</taxon>
        <taxon>Hesseltinella</taxon>
    </lineage>
</organism>
<reference evidence="8 9" key="1">
    <citation type="submission" date="2016-07" db="EMBL/GenBank/DDBJ databases">
        <title>Pervasive Adenine N6-methylation of Active Genes in Fungi.</title>
        <authorList>
            <consortium name="DOE Joint Genome Institute"/>
            <person name="Mondo S.J."/>
            <person name="Dannebaum R.O."/>
            <person name="Kuo R.C."/>
            <person name="Labutti K."/>
            <person name="Haridas S."/>
            <person name="Kuo A."/>
            <person name="Salamov A."/>
            <person name="Ahrendt S.R."/>
            <person name="Lipzen A."/>
            <person name="Sullivan W."/>
            <person name="Andreopoulos W.B."/>
            <person name="Clum A."/>
            <person name="Lindquist E."/>
            <person name="Daum C."/>
            <person name="Ramamoorthy G.K."/>
            <person name="Gryganskyi A."/>
            <person name="Culley D."/>
            <person name="Magnuson J.K."/>
            <person name="James T.Y."/>
            <person name="O'Malley M.A."/>
            <person name="Stajich J.E."/>
            <person name="Spatafora J.W."/>
            <person name="Visel A."/>
            <person name="Grigoriev I.V."/>
        </authorList>
    </citation>
    <scope>NUCLEOTIDE SEQUENCE [LARGE SCALE GENOMIC DNA]</scope>
    <source>
        <strain evidence="8 9">NRRL 3301</strain>
    </source>
</reference>
<keyword evidence="9" id="KW-1185">Reference proteome</keyword>
<dbReference type="GO" id="GO:0005634">
    <property type="term" value="C:nucleus"/>
    <property type="evidence" value="ECO:0007669"/>
    <property type="project" value="TreeGrafter"/>
</dbReference>
<dbReference type="InterPro" id="IPR008271">
    <property type="entry name" value="Ser/Thr_kinase_AS"/>
</dbReference>
<feature type="binding site" evidence="4">
    <location>
        <position position="164"/>
    </location>
    <ligand>
        <name>ATP</name>
        <dbReference type="ChEBI" id="CHEBI:30616"/>
    </ligand>
</feature>
<accession>A0A1X2GQA4</accession>
<evidence type="ECO:0000259" key="7">
    <source>
        <dbReference type="PROSITE" id="PS50011"/>
    </source>
</evidence>
<dbReference type="STRING" id="101127.A0A1X2GQA4"/>
<dbReference type="InterPro" id="IPR017441">
    <property type="entry name" value="Protein_kinase_ATP_BS"/>
</dbReference>
<feature type="active site" description="Proton acceptor" evidence="3">
    <location>
        <position position="203"/>
    </location>
</feature>
<evidence type="ECO:0000313" key="8">
    <source>
        <dbReference type="EMBL" id="ORX58924.1"/>
    </source>
</evidence>
<dbReference type="Proteomes" id="UP000242146">
    <property type="component" value="Unassembled WGS sequence"/>
</dbReference>
<dbReference type="GO" id="GO:0043066">
    <property type="term" value="P:negative regulation of apoptotic process"/>
    <property type="evidence" value="ECO:0007669"/>
    <property type="project" value="InterPro"/>
</dbReference>
<keyword evidence="2 4" id="KW-0067">ATP-binding</keyword>
<keyword evidence="1 5" id="KW-0547">Nucleotide-binding</keyword>
<comment type="similarity">
    <text evidence="6">Belongs to the protein kinase superfamily.</text>
</comment>
<evidence type="ECO:0000256" key="2">
    <source>
        <dbReference type="ARBA" id="ARBA00022840"/>
    </source>
</evidence>
<dbReference type="SMART" id="SM00220">
    <property type="entry name" value="S_TKc"/>
    <property type="match status" value="1"/>
</dbReference>
<dbReference type="GO" id="GO:0004674">
    <property type="term" value="F:protein serine/threonine kinase activity"/>
    <property type="evidence" value="ECO:0007669"/>
    <property type="project" value="UniProtKB-KW"/>
</dbReference>
<dbReference type="PIRSF" id="PIRSF037993">
    <property type="entry name" value="STPK_Pim-1"/>
    <property type="match status" value="1"/>
</dbReference>
<keyword evidence="8" id="KW-0808">Transferase</keyword>
<dbReference type="InterPro" id="IPR011009">
    <property type="entry name" value="Kinase-like_dom_sf"/>
</dbReference>
<protein>
    <submittedName>
        <fullName evidence="8">Kinase-like protein</fullName>
    </submittedName>
</protein>
<dbReference type="PROSITE" id="PS00107">
    <property type="entry name" value="PROTEIN_KINASE_ATP"/>
    <property type="match status" value="1"/>
</dbReference>
<dbReference type="GO" id="GO:0035556">
    <property type="term" value="P:intracellular signal transduction"/>
    <property type="evidence" value="ECO:0007669"/>
    <property type="project" value="TreeGrafter"/>
</dbReference>
<evidence type="ECO:0000256" key="5">
    <source>
        <dbReference type="PROSITE-ProRule" id="PRU10141"/>
    </source>
</evidence>
<keyword evidence="8" id="KW-0418">Kinase</keyword>
<dbReference type="SUPFAM" id="SSF56112">
    <property type="entry name" value="Protein kinase-like (PK-like)"/>
    <property type="match status" value="1"/>
</dbReference>
<dbReference type="InterPro" id="IPR000719">
    <property type="entry name" value="Prot_kinase_dom"/>
</dbReference>
<evidence type="ECO:0000256" key="3">
    <source>
        <dbReference type="PIRSR" id="PIRSR037993-1"/>
    </source>
</evidence>
<dbReference type="Gene3D" id="1.10.510.10">
    <property type="entry name" value="Transferase(Phosphotransferase) domain 1"/>
    <property type="match status" value="1"/>
</dbReference>
<dbReference type="PANTHER" id="PTHR24346">
    <property type="entry name" value="MAP/MICROTUBULE AFFINITY-REGULATING KINASE"/>
    <property type="match status" value="1"/>
</dbReference>
<dbReference type="GO" id="GO:0005829">
    <property type="term" value="C:cytosol"/>
    <property type="evidence" value="ECO:0007669"/>
    <property type="project" value="TreeGrafter"/>
</dbReference>
<proteinExistence type="inferred from homology"/>
<comment type="caution">
    <text evidence="8">The sequence shown here is derived from an EMBL/GenBank/DDBJ whole genome shotgun (WGS) entry which is preliminary data.</text>
</comment>
<dbReference type="Gene3D" id="3.30.200.20">
    <property type="entry name" value="Phosphorylase Kinase, domain 1"/>
    <property type="match status" value="1"/>
</dbReference>
<dbReference type="AlphaFoldDB" id="A0A1X2GQA4"/>
<keyword evidence="6" id="KW-0723">Serine/threonine-protein kinase</keyword>
<dbReference type="EMBL" id="MCGT01000006">
    <property type="protein sequence ID" value="ORX58924.1"/>
    <property type="molecule type" value="Genomic_DNA"/>
</dbReference>
<sequence>MDTAWSQPPLALLKRYHLGNELGKGGHGFALSAVDRLTGQHCAVKFIYKSKIPITGWVTLCLQEGSAPAVLDCVHVPMEIYVLQQIQHPNVIKLLNVYQDDYFYYLVTEAHGINWSSGTHHHYHSPVMPPAPADHPPIPTQSPSPPIEILPPPPPVLKKEGAHDLFECIEHHGHFSEALSKHVFTQILDALLHLKSRNIYHRDIKDENILIDDHFQVKLIDFGSAVGVQRNKQTWLSQFHGTLSFAAPEILKGLLYEPEPAEAWSLGVLLYTMLYGQVPFSNPLQVIHGQCHTSSIDSSKSCLHLINSLFRKYPKHRPTLEKIRAHPWLGP</sequence>
<evidence type="ECO:0000313" key="9">
    <source>
        <dbReference type="Proteomes" id="UP000242146"/>
    </source>
</evidence>
<feature type="binding site" evidence="5">
    <location>
        <position position="45"/>
    </location>
    <ligand>
        <name>ATP</name>
        <dbReference type="ChEBI" id="CHEBI:30616"/>
    </ligand>
</feature>
<dbReference type="GO" id="GO:0045719">
    <property type="term" value="P:negative regulation of glycogen biosynthetic process"/>
    <property type="evidence" value="ECO:0007669"/>
    <property type="project" value="TreeGrafter"/>
</dbReference>
<dbReference type="OrthoDB" id="10252171at2759"/>
<dbReference type="PROSITE" id="PS00108">
    <property type="entry name" value="PROTEIN_KINASE_ST"/>
    <property type="match status" value="1"/>
</dbReference>
<gene>
    <name evidence="8" type="ORF">DM01DRAFT_1318438</name>
</gene>
<dbReference type="PROSITE" id="PS50011">
    <property type="entry name" value="PROTEIN_KINASE_DOM"/>
    <property type="match status" value="1"/>
</dbReference>
<name>A0A1X2GQA4_9FUNG</name>